<proteinExistence type="predicted"/>
<evidence type="ECO:0000313" key="2">
    <source>
        <dbReference type="Proteomes" id="UP000254287"/>
    </source>
</evidence>
<accession>A0A376CWA2</accession>
<name>A0A376CWA2_9CORY</name>
<evidence type="ECO:0000313" key="1">
    <source>
        <dbReference type="EMBL" id="STC76400.1"/>
    </source>
</evidence>
<dbReference type="Proteomes" id="UP000254287">
    <property type="component" value="Unassembled WGS sequence"/>
</dbReference>
<organism evidence="1 2">
    <name type="scientific">Corynebacterium minutissimum</name>
    <dbReference type="NCBI Taxonomy" id="38301"/>
    <lineage>
        <taxon>Bacteria</taxon>
        <taxon>Bacillati</taxon>
        <taxon>Actinomycetota</taxon>
        <taxon>Actinomycetes</taxon>
        <taxon>Mycobacteriales</taxon>
        <taxon>Corynebacteriaceae</taxon>
        <taxon>Corynebacterium</taxon>
    </lineage>
</organism>
<reference evidence="1 2" key="1">
    <citation type="submission" date="2018-06" db="EMBL/GenBank/DDBJ databases">
        <authorList>
            <consortium name="Pathogen Informatics"/>
            <person name="Doyle S."/>
        </authorList>
    </citation>
    <scope>NUCLEOTIDE SEQUENCE [LARGE SCALE GENOMIC DNA]</scope>
    <source>
        <strain evidence="1 2">NCTC10289</strain>
    </source>
</reference>
<protein>
    <submittedName>
        <fullName evidence="1">Uncharacterized protein</fullName>
    </submittedName>
</protein>
<dbReference type="AlphaFoldDB" id="A0A376CWA2"/>
<sequence length="125" mass="14713">MGEANELEHLEHLYEMETFERGGRDLWEHMNDPRDPADVTALVVESCRVKDRLDRLHRISTRDNREWGRLLPTEMEGEFVLKIGDVLREQRQTETVFKQLIAEIARRRSEYDDDGEDEEGGLSDL</sequence>
<gene>
    <name evidence="1" type="ORF">NCTC10289_00955</name>
</gene>
<dbReference type="EMBL" id="UFXP01000001">
    <property type="protein sequence ID" value="STC76400.1"/>
    <property type="molecule type" value="Genomic_DNA"/>
</dbReference>